<evidence type="ECO:0000256" key="1">
    <source>
        <dbReference type="ARBA" id="ARBA00022679"/>
    </source>
</evidence>
<dbReference type="AlphaFoldDB" id="A0A919AEE2"/>
<reference evidence="3" key="1">
    <citation type="journal article" date="2014" name="Int. J. Syst. Evol. Microbiol.">
        <title>Complete genome sequence of Corynebacterium casei LMG S-19264T (=DSM 44701T), isolated from a smear-ripened cheese.</title>
        <authorList>
            <consortium name="US DOE Joint Genome Institute (JGI-PGF)"/>
            <person name="Walter F."/>
            <person name="Albersmeier A."/>
            <person name="Kalinowski J."/>
            <person name="Ruckert C."/>
        </authorList>
    </citation>
    <scope>NUCLEOTIDE SEQUENCE</scope>
    <source>
        <strain evidence="3">JCM 4784</strain>
    </source>
</reference>
<organism evidence="3 4">
    <name type="scientific">Streptomyces longispororuber</name>
    <dbReference type="NCBI Taxonomy" id="68230"/>
    <lineage>
        <taxon>Bacteria</taxon>
        <taxon>Bacillati</taxon>
        <taxon>Actinomycetota</taxon>
        <taxon>Actinomycetes</taxon>
        <taxon>Kitasatosporales</taxon>
        <taxon>Streptomycetaceae</taxon>
        <taxon>Streptomyces</taxon>
    </lineage>
</organism>
<dbReference type="InterPro" id="IPR003673">
    <property type="entry name" value="CoA-Trfase_fam_III"/>
</dbReference>
<dbReference type="Proteomes" id="UP000608024">
    <property type="component" value="Unassembled WGS sequence"/>
</dbReference>
<dbReference type="InterPro" id="IPR023606">
    <property type="entry name" value="CoA-Trfase_III_dom_1_sf"/>
</dbReference>
<dbReference type="GO" id="GO:0008410">
    <property type="term" value="F:CoA-transferase activity"/>
    <property type="evidence" value="ECO:0007669"/>
    <property type="project" value="TreeGrafter"/>
</dbReference>
<feature type="compositionally biased region" description="Basic and acidic residues" evidence="2">
    <location>
        <begin position="1"/>
        <end position="27"/>
    </location>
</feature>
<accession>A0A919AEE2</accession>
<dbReference type="EMBL" id="BNBT01000271">
    <property type="protein sequence ID" value="GHF00629.1"/>
    <property type="molecule type" value="Genomic_DNA"/>
</dbReference>
<feature type="region of interest" description="Disordered" evidence="2">
    <location>
        <begin position="1"/>
        <end position="30"/>
    </location>
</feature>
<dbReference type="Gene3D" id="3.40.50.10540">
    <property type="entry name" value="Crotonobetainyl-coa:carnitine coa-transferase, domain 1"/>
    <property type="match status" value="1"/>
</dbReference>
<sequence length="431" mass="46218">MKRETWSRESRNRETWDRETRDRRESAVPHPLPLTGVTVVSLEQAVAAPFATRQLADLGARVIKVERPGGGDFARRYDTTVHGHASYFVWLNRSKESLTLDVKSAPGREVLRDLIASADVFVQNLAPGAAVRLGLAAERLQARHPSLVTCTVSGYGTSGSWAGRKAYDLLVQCETGLLSLTGTPEEAVRVGISVADIAAGMYAYSGILSALYTRATTGRAPAVEVSLFDALAEWMSQPAYYTRYGGTQPPRVGARHATVAPYGVFIARDGQEVLLSVQNEPEWAALCRVFLGRPDLVDDPRFATGSARVAHREELDALVAARFAALDGREAVALLDAAAIAHAGVNTVAEFLEHPALTERGRWRDVELPGGAPAVRALVPPAGLSGVSPRMDPVPDVGEHTERILAELGRGPGDIALLRAEGVIGPEAARS</sequence>
<dbReference type="SUPFAM" id="SSF89796">
    <property type="entry name" value="CoA-transferase family III (CaiB/BaiF)"/>
    <property type="match status" value="1"/>
</dbReference>
<keyword evidence="4" id="KW-1185">Reference proteome</keyword>
<proteinExistence type="predicted"/>
<keyword evidence="1 3" id="KW-0808">Transferase</keyword>
<dbReference type="InterPro" id="IPR044855">
    <property type="entry name" value="CoA-Trfase_III_dom3_sf"/>
</dbReference>
<protein>
    <submittedName>
        <fullName evidence="3">CoA transferase</fullName>
    </submittedName>
</protein>
<reference evidence="3" key="2">
    <citation type="submission" date="2020-09" db="EMBL/GenBank/DDBJ databases">
        <authorList>
            <person name="Sun Q."/>
            <person name="Ohkuma M."/>
        </authorList>
    </citation>
    <scope>NUCLEOTIDE SEQUENCE</scope>
    <source>
        <strain evidence="3">JCM 4784</strain>
    </source>
</reference>
<gene>
    <name evidence="3" type="ORF">GCM10018785_74600</name>
</gene>
<evidence type="ECO:0000256" key="2">
    <source>
        <dbReference type="SAM" id="MobiDB-lite"/>
    </source>
</evidence>
<comment type="caution">
    <text evidence="3">The sequence shown here is derived from an EMBL/GenBank/DDBJ whole genome shotgun (WGS) entry which is preliminary data.</text>
</comment>
<dbReference type="InterPro" id="IPR050483">
    <property type="entry name" value="CoA-transferase_III_domain"/>
</dbReference>
<dbReference type="PANTHER" id="PTHR48207:SF3">
    <property type="entry name" value="SUCCINATE--HYDROXYMETHYLGLUTARATE COA-TRANSFERASE"/>
    <property type="match status" value="1"/>
</dbReference>
<evidence type="ECO:0000313" key="3">
    <source>
        <dbReference type="EMBL" id="GHF00629.1"/>
    </source>
</evidence>
<dbReference type="PANTHER" id="PTHR48207">
    <property type="entry name" value="SUCCINATE--HYDROXYMETHYLGLUTARATE COA-TRANSFERASE"/>
    <property type="match status" value="1"/>
</dbReference>
<name>A0A919AEE2_9ACTN</name>
<evidence type="ECO:0000313" key="4">
    <source>
        <dbReference type="Proteomes" id="UP000608024"/>
    </source>
</evidence>
<dbReference type="Pfam" id="PF02515">
    <property type="entry name" value="CoA_transf_3"/>
    <property type="match status" value="1"/>
</dbReference>
<dbReference type="Gene3D" id="3.30.1540.10">
    <property type="entry name" value="formyl-coa transferase, domain 3"/>
    <property type="match status" value="1"/>
</dbReference>